<name>I7KPK0_9LACO</name>
<evidence type="ECO:0000313" key="2">
    <source>
        <dbReference type="EMBL" id="CCI87384.1"/>
    </source>
</evidence>
<dbReference type="RefSeq" id="WP_008473593.1">
    <property type="nucleotide sequence ID" value="NZ_AYZO01000069.1"/>
</dbReference>
<dbReference type="AlphaFoldDB" id="I7KPK0"/>
<feature type="transmembrane region" description="Helical" evidence="1">
    <location>
        <begin position="116"/>
        <end position="137"/>
    </location>
</feature>
<gene>
    <name evidence="2" type="ORF">BN52_04500</name>
</gene>
<dbReference type="Proteomes" id="UP000009326">
    <property type="component" value="Unassembled WGS sequence"/>
</dbReference>
<proteinExistence type="predicted"/>
<feature type="transmembrane region" description="Helical" evidence="1">
    <location>
        <begin position="59"/>
        <end position="79"/>
    </location>
</feature>
<comment type="caution">
    <text evidence="2">The sequence shown here is derived from an EMBL/GenBank/DDBJ whole genome shotgun (WGS) entry which is preliminary data.</text>
</comment>
<feature type="transmembrane region" description="Helical" evidence="1">
    <location>
        <begin position="149"/>
        <end position="170"/>
    </location>
</feature>
<evidence type="ECO:0000313" key="3">
    <source>
        <dbReference type="Proteomes" id="UP000009326"/>
    </source>
</evidence>
<protein>
    <submittedName>
        <fullName evidence="2">Conserved domain protein</fullName>
    </submittedName>
</protein>
<accession>I7KPK0</accession>
<organism evidence="2 3">
    <name type="scientific">Lactobacillus gigeriorum DSM 23908 = CRBIP 24.85</name>
    <dbReference type="NCBI Taxonomy" id="1423751"/>
    <lineage>
        <taxon>Bacteria</taxon>
        <taxon>Bacillati</taxon>
        <taxon>Bacillota</taxon>
        <taxon>Bacilli</taxon>
        <taxon>Lactobacillales</taxon>
        <taxon>Lactobacillaceae</taxon>
        <taxon>Lactobacillus</taxon>
    </lineage>
</organism>
<sequence>MLESKIKRVLPWQLLFTAAIAALLATKHDPVINIVYCIISILAYGLLKKGSKNWSQVWNILVVPYAFIHVYVELFKLLLNLSTDLAPLFFLLYFATMLLSLIPITINDYGNIQKPIFRLLASIWVIINLFLAPQLSIHNGSFLTRLNKSQILLAMMFAVYGYLVITSWGYKLYLNTRGAS</sequence>
<feature type="transmembrane region" description="Helical" evidence="1">
    <location>
        <begin position="85"/>
        <end position="104"/>
    </location>
</feature>
<dbReference type="OrthoDB" id="2321437at2"/>
<feature type="transmembrane region" description="Helical" evidence="1">
    <location>
        <begin position="31"/>
        <end position="47"/>
    </location>
</feature>
<keyword evidence="1" id="KW-1133">Transmembrane helix</keyword>
<evidence type="ECO:0000256" key="1">
    <source>
        <dbReference type="SAM" id="Phobius"/>
    </source>
</evidence>
<reference evidence="2 3" key="1">
    <citation type="submission" date="2012-06" db="EMBL/GenBank/DDBJ databases">
        <title>Draft genome sequence of Lactobacillus gigeriorum CRBIP 24.85T, isolated from chicken crop.</title>
        <authorList>
            <person name="Cousin S."/>
            <person name="Ma L."/>
            <person name="Creno S."/>
            <person name="Clermont D."/>
            <person name="Loux V."/>
            <person name="Bizet C."/>
            <person name="Bouchier C."/>
        </authorList>
    </citation>
    <scope>NUCLEOTIDE SEQUENCE [LARGE SCALE GENOMIC DNA]</scope>
    <source>
        <strain evidence="3">CRBIP 24.85T</strain>
    </source>
</reference>
<keyword evidence="1" id="KW-0812">Transmembrane</keyword>
<keyword evidence="1" id="KW-0472">Membrane</keyword>
<dbReference type="EMBL" id="CAKC01000063">
    <property type="protein sequence ID" value="CCI87384.1"/>
    <property type="molecule type" value="Genomic_DNA"/>
</dbReference>